<keyword evidence="3 9" id="KW-0808">Transferase</keyword>
<dbReference type="PANTHER" id="PTHR12137">
    <property type="entry name" value="CARBOHYDRATE SULFOTRANSFERASE"/>
    <property type="match status" value="1"/>
</dbReference>
<dbReference type="EC" id="2.8.2.-" evidence="9"/>
<keyword evidence="6 9" id="KW-0333">Golgi apparatus</keyword>
<evidence type="ECO:0000313" key="10">
    <source>
        <dbReference type="EMBL" id="GFR14923.1"/>
    </source>
</evidence>
<dbReference type="InterPro" id="IPR018011">
    <property type="entry name" value="Carb_sulfotrans_8-10"/>
</dbReference>
<evidence type="ECO:0000256" key="2">
    <source>
        <dbReference type="ARBA" id="ARBA00006339"/>
    </source>
</evidence>
<dbReference type="AlphaFoldDB" id="A0A8X6H0V6"/>
<reference evidence="10" key="1">
    <citation type="submission" date="2020-07" db="EMBL/GenBank/DDBJ databases">
        <title>Multicomponent nature underlies the extraordinary mechanical properties of spider dragline silk.</title>
        <authorList>
            <person name="Kono N."/>
            <person name="Nakamura H."/>
            <person name="Mori M."/>
            <person name="Yoshida Y."/>
            <person name="Ohtoshi R."/>
            <person name="Malay A.D."/>
            <person name="Moran D.A.P."/>
            <person name="Tomita M."/>
            <person name="Numata K."/>
            <person name="Arakawa K."/>
        </authorList>
    </citation>
    <scope>NUCLEOTIDE SEQUENCE</scope>
</reference>
<evidence type="ECO:0000256" key="4">
    <source>
        <dbReference type="ARBA" id="ARBA00022692"/>
    </source>
</evidence>
<protein>
    <recommendedName>
        <fullName evidence="9">Carbohydrate sulfotransferase</fullName>
        <ecNumber evidence="9">2.8.2.-</ecNumber>
    </recommendedName>
</protein>
<dbReference type="InterPro" id="IPR027417">
    <property type="entry name" value="P-loop_NTPase"/>
</dbReference>
<gene>
    <name evidence="10" type="primary">CHST11</name>
    <name evidence="10" type="ORF">TNCT_630171</name>
</gene>
<dbReference type="EMBL" id="BMAO01027169">
    <property type="protein sequence ID" value="GFR14923.1"/>
    <property type="molecule type" value="Genomic_DNA"/>
</dbReference>
<accession>A0A8X6H0V6</accession>
<evidence type="ECO:0000256" key="1">
    <source>
        <dbReference type="ARBA" id="ARBA00004323"/>
    </source>
</evidence>
<organism evidence="10 11">
    <name type="scientific">Trichonephila clavata</name>
    <name type="common">Joro spider</name>
    <name type="synonym">Nephila clavata</name>
    <dbReference type="NCBI Taxonomy" id="2740835"/>
    <lineage>
        <taxon>Eukaryota</taxon>
        <taxon>Metazoa</taxon>
        <taxon>Ecdysozoa</taxon>
        <taxon>Arthropoda</taxon>
        <taxon>Chelicerata</taxon>
        <taxon>Arachnida</taxon>
        <taxon>Araneae</taxon>
        <taxon>Araneomorphae</taxon>
        <taxon>Entelegynae</taxon>
        <taxon>Araneoidea</taxon>
        <taxon>Nephilidae</taxon>
        <taxon>Trichonephila</taxon>
    </lineage>
</organism>
<keyword evidence="5" id="KW-1133">Transmembrane helix</keyword>
<evidence type="ECO:0000256" key="7">
    <source>
        <dbReference type="ARBA" id="ARBA00023136"/>
    </source>
</evidence>
<dbReference type="Pfam" id="PF03567">
    <property type="entry name" value="Sulfotransfer_2"/>
    <property type="match status" value="1"/>
</dbReference>
<keyword evidence="7" id="KW-0472">Membrane</keyword>
<sequence length="355" mass="41964">MDVVCRKCSRHRTLIVTSLAGVFLCLTLIHSFDRWAAQNTTVKLPKQVNDPSFDGKIQAPEDMERRWEAEYESRVQRVRDVCDKDEIVAMRRIWRVATNRRFGKENYCKTKLCPVIVDEQKVLFFCFIPKVASTSIKKFFLNISDIPLNDTTNNNITALHLAANDALRRISPMYFPTTTVNRFFKIMFVRHPFDRLVSAFRSKAEPPRKEVPYFYDRYWIPIMKKLRPEGSPLDRISFAEFVWYLTHTTERDYDEHWAPYWSRCDPCLVDYNFIGKLETAQHDFPYAFGKVDIKSGPEWWSDVHPTQHSVALKYFSTVPEEEIRRLYAIYRLDFELFGYSIREFLPSGNITTNKN</sequence>
<comment type="caution">
    <text evidence="10">The sequence shown here is derived from an EMBL/GenBank/DDBJ whole genome shotgun (WGS) entry which is preliminary data.</text>
</comment>
<dbReference type="OrthoDB" id="2019940at2759"/>
<evidence type="ECO:0000256" key="6">
    <source>
        <dbReference type="ARBA" id="ARBA00023034"/>
    </source>
</evidence>
<dbReference type="GO" id="GO:0000139">
    <property type="term" value="C:Golgi membrane"/>
    <property type="evidence" value="ECO:0007669"/>
    <property type="project" value="UniProtKB-SubCell"/>
</dbReference>
<proteinExistence type="inferred from homology"/>
<keyword evidence="8 9" id="KW-0325">Glycoprotein</keyword>
<evidence type="ECO:0000256" key="9">
    <source>
        <dbReference type="RuleBase" id="RU364020"/>
    </source>
</evidence>
<name>A0A8X6H0V6_TRICU</name>
<evidence type="ECO:0000256" key="3">
    <source>
        <dbReference type="ARBA" id="ARBA00022679"/>
    </source>
</evidence>
<dbReference type="Gene3D" id="3.40.50.300">
    <property type="entry name" value="P-loop containing nucleotide triphosphate hydrolases"/>
    <property type="match status" value="1"/>
</dbReference>
<keyword evidence="4" id="KW-0812">Transmembrane</keyword>
<comment type="subcellular location">
    <subcellularLocation>
        <location evidence="1 9">Golgi apparatus membrane</location>
        <topology evidence="1 9">Single-pass type II membrane protein</topology>
    </subcellularLocation>
</comment>
<comment type="similarity">
    <text evidence="2 9">Belongs to the sulfotransferase 2 family.</text>
</comment>
<evidence type="ECO:0000256" key="8">
    <source>
        <dbReference type="ARBA" id="ARBA00023180"/>
    </source>
</evidence>
<keyword evidence="9" id="KW-0735">Signal-anchor</keyword>
<dbReference type="PANTHER" id="PTHR12137:SF54">
    <property type="entry name" value="CARBOHYDRATE SULFOTRANSFERASE"/>
    <property type="match status" value="1"/>
</dbReference>
<dbReference type="InterPro" id="IPR005331">
    <property type="entry name" value="Sulfotransferase"/>
</dbReference>
<dbReference type="GO" id="GO:0008146">
    <property type="term" value="F:sulfotransferase activity"/>
    <property type="evidence" value="ECO:0007669"/>
    <property type="project" value="InterPro"/>
</dbReference>
<evidence type="ECO:0000313" key="11">
    <source>
        <dbReference type="Proteomes" id="UP000887116"/>
    </source>
</evidence>
<keyword evidence="9" id="KW-0119">Carbohydrate metabolism</keyword>
<dbReference type="Proteomes" id="UP000887116">
    <property type="component" value="Unassembled WGS sequence"/>
</dbReference>
<evidence type="ECO:0000256" key="5">
    <source>
        <dbReference type="ARBA" id="ARBA00022989"/>
    </source>
</evidence>
<dbReference type="GO" id="GO:0016051">
    <property type="term" value="P:carbohydrate biosynthetic process"/>
    <property type="evidence" value="ECO:0007669"/>
    <property type="project" value="InterPro"/>
</dbReference>
<keyword evidence="11" id="KW-1185">Reference proteome</keyword>